<reference evidence="8 9" key="1">
    <citation type="submission" date="2023-04" db="EMBL/GenBank/DDBJ databases">
        <authorList>
            <person name="Hsu D."/>
        </authorList>
    </citation>
    <scope>NUCLEOTIDE SEQUENCE [LARGE SCALE GENOMIC DNA]</scope>
    <source>
        <strain evidence="8 9">MK1</strain>
    </source>
</reference>
<comment type="subcellular location">
    <subcellularLocation>
        <location evidence="1">Cell membrane</location>
        <topology evidence="1">Multi-pass membrane protein</topology>
    </subcellularLocation>
</comment>
<evidence type="ECO:0000256" key="5">
    <source>
        <dbReference type="ARBA" id="ARBA00023136"/>
    </source>
</evidence>
<feature type="transmembrane region" description="Helical" evidence="6">
    <location>
        <begin position="44"/>
        <end position="68"/>
    </location>
</feature>
<feature type="transmembrane region" description="Helical" evidence="6">
    <location>
        <begin position="75"/>
        <end position="93"/>
    </location>
</feature>
<gene>
    <name evidence="8" type="ORF">MFMK1_000723</name>
</gene>
<dbReference type="Pfam" id="PF02588">
    <property type="entry name" value="YitT_membrane"/>
    <property type="match status" value="1"/>
</dbReference>
<protein>
    <submittedName>
        <fullName evidence="8">YitT family protein</fullName>
    </submittedName>
</protein>
<keyword evidence="2" id="KW-1003">Cell membrane</keyword>
<evidence type="ECO:0000259" key="7">
    <source>
        <dbReference type="Pfam" id="PF10035"/>
    </source>
</evidence>
<dbReference type="GO" id="GO:0005886">
    <property type="term" value="C:plasma membrane"/>
    <property type="evidence" value="ECO:0007669"/>
    <property type="project" value="UniProtKB-SubCell"/>
</dbReference>
<keyword evidence="3 6" id="KW-0812">Transmembrane</keyword>
<keyword evidence="9" id="KW-1185">Reference proteome</keyword>
<evidence type="ECO:0000313" key="8">
    <source>
        <dbReference type="EMBL" id="WRO20933.1"/>
    </source>
</evidence>
<dbReference type="InterPro" id="IPR051461">
    <property type="entry name" value="UPF0750_membrane"/>
</dbReference>
<dbReference type="AlphaFoldDB" id="A0AAU0UHY3"/>
<dbReference type="RefSeq" id="WP_366923810.1">
    <property type="nucleotide sequence ID" value="NZ_CP121694.1"/>
</dbReference>
<dbReference type="Proteomes" id="UP001329915">
    <property type="component" value="Chromosome"/>
</dbReference>
<evidence type="ECO:0000256" key="4">
    <source>
        <dbReference type="ARBA" id="ARBA00022989"/>
    </source>
</evidence>
<dbReference type="PANTHER" id="PTHR33545:SF5">
    <property type="entry name" value="UPF0750 MEMBRANE PROTEIN YITT"/>
    <property type="match status" value="1"/>
</dbReference>
<dbReference type="InterPro" id="IPR003740">
    <property type="entry name" value="YitT"/>
</dbReference>
<dbReference type="Gene3D" id="3.30.70.120">
    <property type="match status" value="1"/>
</dbReference>
<dbReference type="CDD" id="cd16380">
    <property type="entry name" value="YitT_C"/>
    <property type="match status" value="1"/>
</dbReference>
<organism evidence="8 9">
    <name type="scientific">Metallumcola ferriviriculae</name>
    <dbReference type="NCBI Taxonomy" id="3039180"/>
    <lineage>
        <taxon>Bacteria</taxon>
        <taxon>Bacillati</taxon>
        <taxon>Bacillota</taxon>
        <taxon>Clostridia</taxon>
        <taxon>Neomoorellales</taxon>
        <taxon>Desulfitibacteraceae</taxon>
        <taxon>Metallumcola</taxon>
    </lineage>
</organism>
<dbReference type="InterPro" id="IPR019264">
    <property type="entry name" value="DUF2179"/>
</dbReference>
<name>A0AAU0UHY3_9FIRM</name>
<dbReference type="KEGG" id="dbc:MFMK1_000723"/>
<dbReference type="PIRSF" id="PIRSF006483">
    <property type="entry name" value="Membrane_protein_YitT"/>
    <property type="match status" value="1"/>
</dbReference>
<evidence type="ECO:0000256" key="3">
    <source>
        <dbReference type="ARBA" id="ARBA00022692"/>
    </source>
</evidence>
<feature type="domain" description="DUF2179" evidence="7">
    <location>
        <begin position="218"/>
        <end position="272"/>
    </location>
</feature>
<evidence type="ECO:0000256" key="1">
    <source>
        <dbReference type="ARBA" id="ARBA00004651"/>
    </source>
</evidence>
<evidence type="ECO:0000256" key="2">
    <source>
        <dbReference type="ARBA" id="ARBA00022475"/>
    </source>
</evidence>
<dbReference type="EMBL" id="CP121694">
    <property type="protein sequence ID" value="WRO20933.1"/>
    <property type="molecule type" value="Genomic_DNA"/>
</dbReference>
<feature type="transmembrane region" description="Helical" evidence="6">
    <location>
        <begin position="105"/>
        <end position="125"/>
    </location>
</feature>
<proteinExistence type="predicted"/>
<dbReference type="Pfam" id="PF10035">
    <property type="entry name" value="DUF2179"/>
    <property type="match status" value="1"/>
</dbReference>
<sequence length="283" mass="29934">MRLKGLINMLGITLGALITALGLILFLIPNKIAAGGVSGLATVIFYVLNLPVGLTMLVINIPLFLISLRQLGVRFGIKTLFGTVMLSVFTDGLNPLFTPLTSDPLLAAIYGGISTGLGLGLVFKFGATTGGTDLAAQLIHKYIKVSVGKGLLLIDAMVVILAGIVFDVELALYALIALFATTKMIDLVQEGLGYVKAALIISDKSEELGRVIITKLDRGATALHGRGLYTGKDRDVILVVLSRTEVAKIKGMVQAVDPKAFVIVTNVNEALGEGFKDMSHEVI</sequence>
<evidence type="ECO:0000313" key="9">
    <source>
        <dbReference type="Proteomes" id="UP001329915"/>
    </source>
</evidence>
<accession>A0AAU0UHY3</accession>
<dbReference type="PANTHER" id="PTHR33545">
    <property type="entry name" value="UPF0750 MEMBRANE PROTEIN YITT-RELATED"/>
    <property type="match status" value="1"/>
</dbReference>
<keyword evidence="5 6" id="KW-0472">Membrane</keyword>
<evidence type="ECO:0000256" key="6">
    <source>
        <dbReference type="SAM" id="Phobius"/>
    </source>
</evidence>
<keyword evidence="4 6" id="KW-1133">Transmembrane helix</keyword>
<dbReference type="InterPro" id="IPR015867">
    <property type="entry name" value="N-reg_PII/ATP_PRibTrfase_C"/>
</dbReference>